<keyword evidence="5" id="KW-0663">Pyridoxal phosphate</keyword>
<dbReference type="SUPFAM" id="SSF53383">
    <property type="entry name" value="PLP-dependent transferases"/>
    <property type="match status" value="1"/>
</dbReference>
<keyword evidence="6" id="KW-0413">Isomerase</keyword>
<dbReference type="GO" id="GO:0006782">
    <property type="term" value="P:protoporphyrinogen IX biosynthetic process"/>
    <property type="evidence" value="ECO:0007669"/>
    <property type="project" value="UniProtKB-UniPathway"/>
</dbReference>
<dbReference type="HAMAP" id="MF_00375">
    <property type="entry name" value="HemL_aminotrans_3"/>
    <property type="match status" value="1"/>
</dbReference>
<comment type="similarity">
    <text evidence="3">Belongs to the class-III pyridoxal-phosphate-dependent aminotransferase family. HemL subfamily.</text>
</comment>
<dbReference type="EMBL" id="CAFBNF010000011">
    <property type="protein sequence ID" value="CAB4930546.1"/>
    <property type="molecule type" value="Genomic_DNA"/>
</dbReference>
<evidence type="ECO:0000256" key="5">
    <source>
        <dbReference type="ARBA" id="ARBA00022898"/>
    </source>
</evidence>
<evidence type="ECO:0000256" key="1">
    <source>
        <dbReference type="ARBA" id="ARBA00001933"/>
    </source>
</evidence>
<dbReference type="InterPro" id="IPR015421">
    <property type="entry name" value="PyrdxlP-dep_Trfase_major"/>
</dbReference>
<evidence type="ECO:0000256" key="6">
    <source>
        <dbReference type="ARBA" id="ARBA00023235"/>
    </source>
</evidence>
<dbReference type="GO" id="GO:0030170">
    <property type="term" value="F:pyridoxal phosphate binding"/>
    <property type="evidence" value="ECO:0007669"/>
    <property type="project" value="InterPro"/>
</dbReference>
<dbReference type="InterPro" id="IPR049704">
    <property type="entry name" value="Aminotrans_3_PPA_site"/>
</dbReference>
<dbReference type="PANTHER" id="PTHR43713">
    <property type="entry name" value="GLUTAMATE-1-SEMIALDEHYDE 2,1-AMINOMUTASE"/>
    <property type="match status" value="1"/>
</dbReference>
<evidence type="ECO:0000256" key="3">
    <source>
        <dbReference type="ARBA" id="ARBA00008981"/>
    </source>
</evidence>
<evidence type="ECO:0000256" key="4">
    <source>
        <dbReference type="ARBA" id="ARBA00012143"/>
    </source>
</evidence>
<dbReference type="InterPro" id="IPR015424">
    <property type="entry name" value="PyrdxlP-dep_Trfase"/>
</dbReference>
<dbReference type="GO" id="GO:0008483">
    <property type="term" value="F:transaminase activity"/>
    <property type="evidence" value="ECO:0007669"/>
    <property type="project" value="InterPro"/>
</dbReference>
<evidence type="ECO:0000313" key="8">
    <source>
        <dbReference type="EMBL" id="CAB4930546.1"/>
    </source>
</evidence>
<evidence type="ECO:0000256" key="2">
    <source>
        <dbReference type="ARBA" id="ARBA00004819"/>
    </source>
</evidence>
<dbReference type="EC" id="5.4.3.8" evidence="4"/>
<dbReference type="NCBIfam" id="TIGR00713">
    <property type="entry name" value="hemL"/>
    <property type="match status" value="1"/>
</dbReference>
<comment type="pathway">
    <text evidence="2">Porphyrin-containing compound metabolism; protoporphyrin-IX biosynthesis; 5-aminolevulinate from L-glutamyl-tRNA(Glu): step 2/2.</text>
</comment>
<protein>
    <recommendedName>
        <fullName evidence="4">glutamate-1-semialdehyde 2,1-aminomutase</fullName>
        <ecNumber evidence="4">5.4.3.8</ecNumber>
    </recommendedName>
</protein>
<dbReference type="CDD" id="cd00610">
    <property type="entry name" value="OAT_like"/>
    <property type="match status" value="1"/>
</dbReference>
<proteinExistence type="inferred from homology"/>
<sequence length="445" mass="45659">MTTRSSELFARAQHAIPGGVSSPVRAFRSVGGTPRFVARASGSTITDVDGNTYVDLVGGWGPMILGHAHPAVVAAVQEAAAGSLSFGAPCEPELNLAEEIIRRVEPVERVRFTNSGTEAVMTAVRLARAKTGRPLILKFSGCYHGHADSLLVSAGSGVATLGLPDSPGVTAATAAETVTIPYGDIAAVERVFAERGGDIACILTEAVPANMGVVPPPVGFNAALARIAHAHGSLLILDEVMTGFRMSMAGRWGIEGASEGWAPDLFTFGKVIGGGMPLAAVGGPAVVMDQLAPAGPVYQAGTLSGNPTATSAGLATLLHCTPDVYTHLDRTALQVSAVVGEALSAAGVPHVLQNAGNLFSFFFTDQPVRTYDDARTQNTAAFAAFFHAMLDHGVWLPPSAYEAWFVSAAHSDDDIERIASAARVAAVAAAAAERGAAQVGSGGLL</sequence>
<gene>
    <name evidence="8" type="ORF">UFOPK3773_00213</name>
</gene>
<dbReference type="NCBIfam" id="NF000818">
    <property type="entry name" value="PRK00062.1"/>
    <property type="match status" value="1"/>
</dbReference>
<dbReference type="Pfam" id="PF00202">
    <property type="entry name" value="Aminotran_3"/>
    <property type="match status" value="1"/>
</dbReference>
<dbReference type="InterPro" id="IPR015422">
    <property type="entry name" value="PyrdxlP-dep_Trfase_small"/>
</dbReference>
<dbReference type="PROSITE" id="PS00600">
    <property type="entry name" value="AA_TRANSFER_CLASS_3"/>
    <property type="match status" value="1"/>
</dbReference>
<keyword evidence="7" id="KW-0627">Porphyrin biosynthesis</keyword>
<dbReference type="InterPro" id="IPR004639">
    <property type="entry name" value="4pyrrol_synth_GluAld_NH2Trfase"/>
</dbReference>
<dbReference type="UniPathway" id="UPA00251">
    <property type="reaction ID" value="UER00317"/>
</dbReference>
<name>A0A6J7IIT2_9ZZZZ</name>
<dbReference type="GO" id="GO:0042286">
    <property type="term" value="F:glutamate-1-semialdehyde 2,1-aminomutase activity"/>
    <property type="evidence" value="ECO:0007669"/>
    <property type="project" value="UniProtKB-EC"/>
</dbReference>
<dbReference type="PANTHER" id="PTHR43713:SF3">
    <property type="entry name" value="GLUTAMATE-1-SEMIALDEHYDE 2,1-AMINOMUTASE 1, CHLOROPLASTIC-RELATED"/>
    <property type="match status" value="1"/>
</dbReference>
<dbReference type="AlphaFoldDB" id="A0A6J7IIT2"/>
<evidence type="ECO:0000256" key="7">
    <source>
        <dbReference type="ARBA" id="ARBA00023244"/>
    </source>
</evidence>
<dbReference type="Gene3D" id="3.40.640.10">
    <property type="entry name" value="Type I PLP-dependent aspartate aminotransferase-like (Major domain)"/>
    <property type="match status" value="1"/>
</dbReference>
<reference evidence="8" key="1">
    <citation type="submission" date="2020-05" db="EMBL/GenBank/DDBJ databases">
        <authorList>
            <person name="Chiriac C."/>
            <person name="Salcher M."/>
            <person name="Ghai R."/>
            <person name="Kavagutti S V."/>
        </authorList>
    </citation>
    <scope>NUCLEOTIDE SEQUENCE</scope>
</reference>
<dbReference type="InterPro" id="IPR005814">
    <property type="entry name" value="Aminotrans_3"/>
</dbReference>
<dbReference type="FunFam" id="3.40.640.10:FF:000021">
    <property type="entry name" value="Glutamate-1-semialdehyde 2,1-aminomutase"/>
    <property type="match status" value="1"/>
</dbReference>
<organism evidence="8">
    <name type="scientific">freshwater metagenome</name>
    <dbReference type="NCBI Taxonomy" id="449393"/>
    <lineage>
        <taxon>unclassified sequences</taxon>
        <taxon>metagenomes</taxon>
        <taxon>ecological metagenomes</taxon>
    </lineage>
</organism>
<comment type="cofactor">
    <cofactor evidence="1">
        <name>pyridoxal 5'-phosphate</name>
        <dbReference type="ChEBI" id="CHEBI:597326"/>
    </cofactor>
</comment>
<accession>A0A6J7IIT2</accession>
<dbReference type="Gene3D" id="3.90.1150.10">
    <property type="entry name" value="Aspartate Aminotransferase, domain 1"/>
    <property type="match status" value="1"/>
</dbReference>